<comment type="caution">
    <text evidence="13">The sequence shown here is derived from an EMBL/GenBank/DDBJ whole genome shotgun (WGS) entry which is preliminary data.</text>
</comment>
<protein>
    <recommendedName>
        <fullName evidence="3 10">Protein ROT1</fullName>
    </recommendedName>
</protein>
<evidence type="ECO:0000256" key="6">
    <source>
        <dbReference type="ARBA" id="ARBA00022824"/>
    </source>
</evidence>
<dbReference type="PIRSF" id="PIRSF017290">
    <property type="entry name" value="ROT1_prd"/>
    <property type="match status" value="1"/>
</dbReference>
<dbReference type="Proteomes" id="UP001492380">
    <property type="component" value="Unassembled WGS sequence"/>
</dbReference>
<evidence type="ECO:0000256" key="11">
    <source>
        <dbReference type="SAM" id="MobiDB-lite"/>
    </source>
</evidence>
<evidence type="ECO:0000256" key="12">
    <source>
        <dbReference type="SAM" id="SignalP"/>
    </source>
</evidence>
<evidence type="ECO:0000313" key="13">
    <source>
        <dbReference type="EMBL" id="KAK8223854.1"/>
    </source>
</evidence>
<evidence type="ECO:0000256" key="2">
    <source>
        <dbReference type="ARBA" id="ARBA00007149"/>
    </source>
</evidence>
<keyword evidence="4" id="KW-0812">Transmembrane</keyword>
<evidence type="ECO:0000256" key="1">
    <source>
        <dbReference type="ARBA" id="ARBA00004115"/>
    </source>
</evidence>
<proteinExistence type="inferred from homology"/>
<feature type="chain" id="PRO_5047207422" description="Protein ROT1" evidence="12">
    <location>
        <begin position="20"/>
        <end position="244"/>
    </location>
</feature>
<evidence type="ECO:0000256" key="7">
    <source>
        <dbReference type="ARBA" id="ARBA00022989"/>
    </source>
</evidence>
<dbReference type="PANTHER" id="PTHR28090">
    <property type="entry name" value="PROTEIN ROT1"/>
    <property type="match status" value="1"/>
</dbReference>
<keyword evidence="8 10" id="KW-0472">Membrane</keyword>
<comment type="subcellular location">
    <subcellularLocation>
        <location evidence="1">Endoplasmic reticulum membrane</location>
        <topology evidence="1">Single-pass type I membrane protein</topology>
    </subcellularLocation>
</comment>
<evidence type="ECO:0000256" key="9">
    <source>
        <dbReference type="ARBA" id="ARBA00024969"/>
    </source>
</evidence>
<keyword evidence="5 12" id="KW-0732">Signal</keyword>
<dbReference type="InterPro" id="IPR019623">
    <property type="entry name" value="Rot1"/>
</dbReference>
<reference evidence="13 14" key="1">
    <citation type="submission" date="2024-04" db="EMBL/GenBank/DDBJ databases">
        <title>Phyllosticta paracitricarpa is synonymous to the EU quarantine fungus P. citricarpa based on phylogenomic analyses.</title>
        <authorList>
            <consortium name="Lawrence Berkeley National Laboratory"/>
            <person name="Van Ingen-Buijs V.A."/>
            <person name="Van Westerhoven A.C."/>
            <person name="Haridas S."/>
            <person name="Skiadas P."/>
            <person name="Martin F."/>
            <person name="Groenewald J.Z."/>
            <person name="Crous P.W."/>
            <person name="Seidl M.F."/>
        </authorList>
    </citation>
    <scope>NUCLEOTIDE SEQUENCE [LARGE SCALE GENOMIC DNA]</scope>
    <source>
        <strain evidence="13 14">CBS 123374</strain>
    </source>
</reference>
<comment type="function">
    <text evidence="9 10">Required for normal levels of the cell wall 1,6-beta-glucan. Involved in a protein folding machinery chaperoning proteins acting in various physiological processes including cell wall synthesis and lysis of autophagic bodies.</text>
</comment>
<sequence>MLANAALFFFAASASVVAAADLDSSLVGTWSSKSNKTLTGPGFYNPVNDTIIEPALPGMSYSFTSDGYFESALYRAVANPGDPSCPKGIIQWQHGSYTIEDSKLVLTPIKVDGRQLYSDPCNYDSGVYTRYNQTTTFKKYEVVTDKYHNIKRLNLWEWDGTPVMPLYIAYKPPQMLPTTTLNPTTSATGSSSSTSKSKVKRADEAYGPIVRRMLGKPVEHTDADRFWWLGLGATAVGSVLYFCF</sequence>
<comment type="similarity">
    <text evidence="2 10">Belongs to the ROT1 family.</text>
</comment>
<keyword evidence="6 10" id="KW-0256">Endoplasmic reticulum</keyword>
<feature type="region of interest" description="Disordered" evidence="11">
    <location>
        <begin position="179"/>
        <end position="200"/>
    </location>
</feature>
<evidence type="ECO:0000256" key="4">
    <source>
        <dbReference type="ARBA" id="ARBA00022692"/>
    </source>
</evidence>
<feature type="compositionally biased region" description="Low complexity" evidence="11">
    <location>
        <begin position="179"/>
        <end position="196"/>
    </location>
</feature>
<keyword evidence="14" id="KW-1185">Reference proteome</keyword>
<dbReference type="Pfam" id="PF10681">
    <property type="entry name" value="Rot1"/>
    <property type="match status" value="1"/>
</dbReference>
<evidence type="ECO:0000256" key="3">
    <source>
        <dbReference type="ARBA" id="ARBA00017291"/>
    </source>
</evidence>
<keyword evidence="7" id="KW-1133">Transmembrane helix</keyword>
<feature type="signal peptide" evidence="12">
    <location>
        <begin position="1"/>
        <end position="19"/>
    </location>
</feature>
<gene>
    <name evidence="13" type="ORF">HDK90DRAFT_422199</name>
</gene>
<evidence type="ECO:0000256" key="8">
    <source>
        <dbReference type="ARBA" id="ARBA00023136"/>
    </source>
</evidence>
<accession>A0ABR1YAM7</accession>
<evidence type="ECO:0000256" key="10">
    <source>
        <dbReference type="PIRNR" id="PIRNR017290"/>
    </source>
</evidence>
<evidence type="ECO:0000256" key="5">
    <source>
        <dbReference type="ARBA" id="ARBA00022729"/>
    </source>
</evidence>
<dbReference type="PANTHER" id="PTHR28090:SF1">
    <property type="entry name" value="PROTEIN ROT1"/>
    <property type="match status" value="1"/>
</dbReference>
<dbReference type="EMBL" id="JBBWRZ010000013">
    <property type="protein sequence ID" value="KAK8223854.1"/>
    <property type="molecule type" value="Genomic_DNA"/>
</dbReference>
<name>A0ABR1YAM7_9PEZI</name>
<organism evidence="13 14">
    <name type="scientific">Phyllosticta capitalensis</name>
    <dbReference type="NCBI Taxonomy" id="121624"/>
    <lineage>
        <taxon>Eukaryota</taxon>
        <taxon>Fungi</taxon>
        <taxon>Dikarya</taxon>
        <taxon>Ascomycota</taxon>
        <taxon>Pezizomycotina</taxon>
        <taxon>Dothideomycetes</taxon>
        <taxon>Dothideomycetes incertae sedis</taxon>
        <taxon>Botryosphaeriales</taxon>
        <taxon>Phyllostictaceae</taxon>
        <taxon>Phyllosticta</taxon>
    </lineage>
</organism>
<evidence type="ECO:0000313" key="14">
    <source>
        <dbReference type="Proteomes" id="UP001492380"/>
    </source>
</evidence>